<dbReference type="CDD" id="cd00590">
    <property type="entry name" value="RRM_SF"/>
    <property type="match status" value="1"/>
</dbReference>
<protein>
    <submittedName>
        <fullName evidence="1">Nucleotide-binding, alpha-beta plait</fullName>
    </submittedName>
</protein>
<reference evidence="1 2" key="1">
    <citation type="submission" date="2013-09" db="EMBL/GenBank/DDBJ databases">
        <title>Corchorus capsularis genome sequencing.</title>
        <authorList>
            <person name="Alam M."/>
            <person name="Haque M.S."/>
            <person name="Islam M.S."/>
            <person name="Emdad E.M."/>
            <person name="Islam M.M."/>
            <person name="Ahmed B."/>
            <person name="Halim A."/>
            <person name="Hossen Q.M.M."/>
            <person name="Hossain M.Z."/>
            <person name="Ahmed R."/>
            <person name="Khan M.M."/>
            <person name="Islam R."/>
            <person name="Rashid M.M."/>
            <person name="Khan S.A."/>
            <person name="Rahman M.S."/>
            <person name="Alam M."/>
        </authorList>
    </citation>
    <scope>NUCLEOTIDE SEQUENCE [LARGE SCALE GENOMIC DNA]</scope>
    <source>
        <strain evidence="2">cv. CVL-1</strain>
        <tissue evidence="1">Whole seedling</tissue>
    </source>
</reference>
<dbReference type="SUPFAM" id="SSF54928">
    <property type="entry name" value="RNA-binding domain, RBD"/>
    <property type="match status" value="1"/>
</dbReference>
<gene>
    <name evidence="1" type="ORF">CCACVL1_07244</name>
</gene>
<accession>A0A1R3J7Y3</accession>
<dbReference type="InterPro" id="IPR035979">
    <property type="entry name" value="RBD_domain_sf"/>
</dbReference>
<dbReference type="EMBL" id="AWWV01008383">
    <property type="protein sequence ID" value="OMO90952.1"/>
    <property type="molecule type" value="Genomic_DNA"/>
</dbReference>
<dbReference type="Gramene" id="OMO90952">
    <property type="protein sequence ID" value="OMO90952"/>
    <property type="gene ID" value="CCACVL1_07244"/>
</dbReference>
<organism evidence="1 2">
    <name type="scientific">Corchorus capsularis</name>
    <name type="common">Jute</name>
    <dbReference type="NCBI Taxonomy" id="210143"/>
    <lineage>
        <taxon>Eukaryota</taxon>
        <taxon>Viridiplantae</taxon>
        <taxon>Streptophyta</taxon>
        <taxon>Embryophyta</taxon>
        <taxon>Tracheophyta</taxon>
        <taxon>Spermatophyta</taxon>
        <taxon>Magnoliopsida</taxon>
        <taxon>eudicotyledons</taxon>
        <taxon>Gunneridae</taxon>
        <taxon>Pentapetalae</taxon>
        <taxon>rosids</taxon>
        <taxon>malvids</taxon>
        <taxon>Malvales</taxon>
        <taxon>Malvaceae</taxon>
        <taxon>Grewioideae</taxon>
        <taxon>Apeibeae</taxon>
        <taxon>Corchorus</taxon>
    </lineage>
</organism>
<dbReference type="Gene3D" id="3.30.70.330">
    <property type="match status" value="1"/>
</dbReference>
<dbReference type="GO" id="GO:0003676">
    <property type="term" value="F:nucleic acid binding"/>
    <property type="evidence" value="ECO:0007669"/>
    <property type="project" value="InterPro"/>
</dbReference>
<dbReference type="InterPro" id="IPR012677">
    <property type="entry name" value="Nucleotide-bd_a/b_plait_sf"/>
</dbReference>
<evidence type="ECO:0000313" key="2">
    <source>
        <dbReference type="Proteomes" id="UP000188268"/>
    </source>
</evidence>
<comment type="caution">
    <text evidence="1">The sequence shown here is derived from an EMBL/GenBank/DDBJ whole genome shotgun (WGS) entry which is preliminary data.</text>
</comment>
<dbReference type="PANTHER" id="PTHR34427">
    <property type="entry name" value="DUF4283 DOMAIN PROTEIN"/>
    <property type="match status" value="1"/>
</dbReference>
<dbReference type="AlphaFoldDB" id="A0A1R3J7Y3"/>
<evidence type="ECO:0000313" key="1">
    <source>
        <dbReference type="EMBL" id="OMO90952.1"/>
    </source>
</evidence>
<proteinExistence type="predicted"/>
<dbReference type="OrthoDB" id="999103at2759"/>
<sequence length="452" mass="50757">MRESRRSRVVDVFLPFRKRNNFGRFAFVRYRFEDELRNAILRGNGRKLNGRPLVVRKASVRQADRDVFVRSQPYLERGRSVYKYSRNVGRNSLLRYRTVRVVSNRQRSFNYNSGRVFDYKPRQCPPLAPKSAQIDGNGKADTQALDAKVTNGSDKIQMAGVVYPEVQVDGVEGDGTNREVINGGEDDDSMRDFAFSDFPAEKVGPFEDLDLESLGIHWFPKLSLIWISLEDMPLELWHPNFFSVIDNLWGKFIRVDEITSSKRCLSTARLQILTPGVSIIPNLVAGYSSGINFRIGVSWEKDDSTVPAKMAGESKVQVEKPVDVLPDANDNLALERPKIFNEQSFDGNTFSKEIMAERYSNSKILETEVVGESLNPIGSDIGNGGLLIYEGVDQSKELVGADSFNEIHVLNPGHESPFSASPMVSGSRIELRSDMGHVSIGANVLKEKLGRR</sequence>
<dbReference type="PANTHER" id="PTHR34427:SF5">
    <property type="entry name" value="DUF4283 DOMAIN-CONTAINING PROTEIN"/>
    <property type="match status" value="1"/>
</dbReference>
<dbReference type="Proteomes" id="UP000188268">
    <property type="component" value="Unassembled WGS sequence"/>
</dbReference>
<keyword evidence="2" id="KW-1185">Reference proteome</keyword>
<name>A0A1R3J7Y3_COCAP</name>